<dbReference type="Pfam" id="PF02720">
    <property type="entry name" value="DUF222"/>
    <property type="match status" value="1"/>
</dbReference>
<reference evidence="3" key="1">
    <citation type="submission" date="2019-05" db="EMBL/GenBank/DDBJ databases">
        <authorList>
            <person name="Naeem R."/>
            <person name="Antony C."/>
            <person name="Guan Q."/>
        </authorList>
    </citation>
    <scope>NUCLEOTIDE SEQUENCE</scope>
    <source>
        <strain evidence="3">3</strain>
    </source>
</reference>
<sequence>MSSGGVVDRETVTAALDALDAAVDRLVELNFDALTTPEWLALVERCEKVRRRLPVAEHQLINHLARQASAEELGGKLSHAIADWALISRTEAARRIKAAADLGPRRGLTGEPIAPVLAGAAAAQRDGKLGGESIQVIRRFYHQLPAWIDQATRERAEAQLARQGSQFRPEQLAGLAATIADCLNPDGIYRDEDRARRRGLTLGNQQSDGMSELRGLITPELRATLEAVLAKLAAPGMGNPESQTLSVDGTPSQEAIDTDTRSAPQRNHDALTAGLRALLASGELGRHNGLPASIIVTTTLAELEAAAGQGLTGAGTILPMSDVIRLARHARHYLAVFDKGKALALYHSKRLAAPGQRIVLYARDRGCSASGCDVTGYFCEVHHVVPYAQSPTTDVNQLTFACSGHHPPADKGWTTRKNTTATANGHPHPPRSRPTPHQHAPPQKTPPHRRRRGCCGIPVIVQLAKLCHREG</sequence>
<dbReference type="CDD" id="cd00085">
    <property type="entry name" value="HNHc"/>
    <property type="match status" value="1"/>
</dbReference>
<dbReference type="InterPro" id="IPR003870">
    <property type="entry name" value="DUF222"/>
</dbReference>
<feature type="region of interest" description="Disordered" evidence="1">
    <location>
        <begin position="239"/>
        <end position="265"/>
    </location>
</feature>
<evidence type="ECO:0000313" key="3">
    <source>
        <dbReference type="EMBL" id="VTP03141.1"/>
    </source>
</evidence>
<organism evidence="3">
    <name type="scientific">Mycobacterium kansasii</name>
    <dbReference type="NCBI Taxonomy" id="1768"/>
    <lineage>
        <taxon>Bacteria</taxon>
        <taxon>Bacillati</taxon>
        <taxon>Actinomycetota</taxon>
        <taxon>Actinomycetes</taxon>
        <taxon>Mycobacteriales</taxon>
        <taxon>Mycobacteriaceae</taxon>
        <taxon>Mycobacterium</taxon>
    </lineage>
</organism>
<feature type="region of interest" description="Disordered" evidence="1">
    <location>
        <begin position="406"/>
        <end position="452"/>
    </location>
</feature>
<gene>
    <name evidence="3" type="ORF">BIN_B_03798</name>
</gene>
<feature type="domain" description="DUF222" evidence="2">
    <location>
        <begin position="41"/>
        <end position="364"/>
    </location>
</feature>
<evidence type="ECO:0000259" key="2">
    <source>
        <dbReference type="Pfam" id="PF02720"/>
    </source>
</evidence>
<dbReference type="EMBL" id="LR589339">
    <property type="protein sequence ID" value="VTP03141.1"/>
    <property type="molecule type" value="Genomic_DNA"/>
</dbReference>
<name>A0A653F1T9_MYCKA</name>
<feature type="compositionally biased region" description="Polar residues" evidence="1">
    <location>
        <begin position="240"/>
        <end position="265"/>
    </location>
</feature>
<dbReference type="InterPro" id="IPR003615">
    <property type="entry name" value="HNH_nuc"/>
</dbReference>
<proteinExistence type="predicted"/>
<evidence type="ECO:0000256" key="1">
    <source>
        <dbReference type="SAM" id="MobiDB-lite"/>
    </source>
</evidence>
<dbReference type="AlphaFoldDB" id="A0A653F1T9"/>
<accession>A0A653F1T9</accession>
<protein>
    <recommendedName>
        <fullName evidence="2">DUF222 domain-containing protein</fullName>
    </recommendedName>
</protein>